<dbReference type="GO" id="GO:0004527">
    <property type="term" value="F:exonuclease activity"/>
    <property type="evidence" value="ECO:0007669"/>
    <property type="project" value="UniProtKB-KW"/>
</dbReference>
<dbReference type="OrthoDB" id="5447300at2"/>
<dbReference type="RefSeq" id="WP_109617210.1">
    <property type="nucleotide sequence ID" value="NZ_QGDO01000002.1"/>
</dbReference>
<keyword evidence="3" id="KW-0540">Nuclease</keyword>
<feature type="transmembrane region" description="Helical" evidence="1">
    <location>
        <begin position="7"/>
        <end position="26"/>
    </location>
</feature>
<dbReference type="AlphaFoldDB" id="A0A315ZCH6"/>
<keyword evidence="3" id="KW-0255">Endonuclease</keyword>
<comment type="caution">
    <text evidence="3">The sequence shown here is derived from an EMBL/GenBank/DDBJ whole genome shotgun (WGS) entry which is preliminary data.</text>
</comment>
<sequence>MKKLFRALLVAIILLFLSVIIFFFWAKSPNLPKQEYATTKVFEDISDATNSSDTIQIVSYNLGYLSGMTNNEPVRPTQEFYDKNLKKAKEVIKSIDADIIGFQEIDYGSKRSYEVDQLDQMAHASGLKYAAQAVNWDKTYVPYPYLPVTVHFGKIISGQSILSKFPILSHERVVLEKVASAPFYYNAIYLDRLLQISKIALNGQEVIFMNIHTEAFDKPTRVKQTQFIYEQFKKYAKEFPVILVGDFNSHPVSESADEAAIQIFLKDNEIGSSCPSELLGKQEMMTYPSDQPKEQLDYIFFTKAHFKQLEWKVLYEFGEVSDHLPISVKLAFKNEEANAQQFDKSSVYKSTK</sequence>
<evidence type="ECO:0000259" key="2">
    <source>
        <dbReference type="Pfam" id="PF03372"/>
    </source>
</evidence>
<dbReference type="Proteomes" id="UP000245535">
    <property type="component" value="Unassembled WGS sequence"/>
</dbReference>
<organism evidence="3 4">
    <name type="scientific">Sediminitomix flava</name>
    <dbReference type="NCBI Taxonomy" id="379075"/>
    <lineage>
        <taxon>Bacteria</taxon>
        <taxon>Pseudomonadati</taxon>
        <taxon>Bacteroidota</taxon>
        <taxon>Cytophagia</taxon>
        <taxon>Cytophagales</taxon>
        <taxon>Flammeovirgaceae</taxon>
        <taxon>Sediminitomix</taxon>
    </lineage>
</organism>
<dbReference type="PANTHER" id="PTHR14859:SF1">
    <property type="entry name" value="PGAP2-INTERACTING PROTEIN"/>
    <property type="match status" value="1"/>
</dbReference>
<evidence type="ECO:0000313" key="3">
    <source>
        <dbReference type="EMBL" id="PWJ43020.1"/>
    </source>
</evidence>
<dbReference type="EMBL" id="QGDO01000002">
    <property type="protein sequence ID" value="PWJ43020.1"/>
    <property type="molecule type" value="Genomic_DNA"/>
</dbReference>
<evidence type="ECO:0000256" key="1">
    <source>
        <dbReference type="SAM" id="Phobius"/>
    </source>
</evidence>
<dbReference type="GO" id="GO:0004519">
    <property type="term" value="F:endonuclease activity"/>
    <property type="evidence" value="ECO:0007669"/>
    <property type="project" value="UniProtKB-KW"/>
</dbReference>
<dbReference type="SUPFAM" id="SSF56219">
    <property type="entry name" value="DNase I-like"/>
    <property type="match status" value="1"/>
</dbReference>
<gene>
    <name evidence="3" type="ORF">BC781_102567</name>
</gene>
<name>A0A315ZCH6_SEDFL</name>
<dbReference type="InterPro" id="IPR036691">
    <property type="entry name" value="Endo/exonu/phosph_ase_sf"/>
</dbReference>
<accession>A0A315ZCH6</accession>
<keyword evidence="4" id="KW-1185">Reference proteome</keyword>
<keyword evidence="1" id="KW-0812">Transmembrane</keyword>
<dbReference type="PANTHER" id="PTHR14859">
    <property type="entry name" value="CALCOFLUOR WHITE HYPERSENSITIVE PROTEIN PRECURSOR"/>
    <property type="match status" value="1"/>
</dbReference>
<feature type="domain" description="Endonuclease/exonuclease/phosphatase" evidence="2">
    <location>
        <begin position="81"/>
        <end position="323"/>
    </location>
</feature>
<dbReference type="GO" id="GO:0006506">
    <property type="term" value="P:GPI anchor biosynthetic process"/>
    <property type="evidence" value="ECO:0007669"/>
    <property type="project" value="TreeGrafter"/>
</dbReference>
<protein>
    <submittedName>
        <fullName evidence="3">Endonuclease/exonuclease/phosphatase family metal-dependent hydrolase</fullName>
    </submittedName>
</protein>
<keyword evidence="1" id="KW-1133">Transmembrane helix</keyword>
<dbReference type="InterPro" id="IPR051916">
    <property type="entry name" value="GPI-anchor_lipid_remodeler"/>
</dbReference>
<keyword evidence="1" id="KW-0472">Membrane</keyword>
<reference evidence="3 4" key="1">
    <citation type="submission" date="2018-03" db="EMBL/GenBank/DDBJ databases">
        <title>Genomic Encyclopedia of Archaeal and Bacterial Type Strains, Phase II (KMG-II): from individual species to whole genera.</title>
        <authorList>
            <person name="Goeker M."/>
        </authorList>
    </citation>
    <scope>NUCLEOTIDE SEQUENCE [LARGE SCALE GENOMIC DNA]</scope>
    <source>
        <strain evidence="3 4">DSM 28229</strain>
    </source>
</reference>
<dbReference type="Gene3D" id="3.60.10.10">
    <property type="entry name" value="Endonuclease/exonuclease/phosphatase"/>
    <property type="match status" value="1"/>
</dbReference>
<dbReference type="GO" id="GO:0016020">
    <property type="term" value="C:membrane"/>
    <property type="evidence" value="ECO:0007669"/>
    <property type="project" value="GOC"/>
</dbReference>
<dbReference type="Pfam" id="PF03372">
    <property type="entry name" value="Exo_endo_phos"/>
    <property type="match status" value="1"/>
</dbReference>
<keyword evidence="3" id="KW-0269">Exonuclease</keyword>
<evidence type="ECO:0000313" key="4">
    <source>
        <dbReference type="Proteomes" id="UP000245535"/>
    </source>
</evidence>
<proteinExistence type="predicted"/>
<keyword evidence="3" id="KW-0378">Hydrolase</keyword>
<dbReference type="InterPro" id="IPR005135">
    <property type="entry name" value="Endo/exonuclease/phosphatase"/>
</dbReference>